<sequence length="104" mass="11350">MAHTLPAATTRGPRPSAVYIWPSSNITDLFAAIENFVSQELSYGMKSSTSQKDLQKSNASELPSQGKAASALVLDGWDSIVLEYSVDWPLQLFFTPDVLSKKLS</sequence>
<evidence type="ECO:0000256" key="1">
    <source>
        <dbReference type="ARBA" id="ARBA00004245"/>
    </source>
</evidence>
<reference evidence="7" key="1">
    <citation type="submission" date="2020-10" db="EMBL/GenBank/DDBJ databases">
        <authorList>
            <person name="Han B."/>
            <person name="Lu T."/>
            <person name="Zhao Q."/>
            <person name="Huang X."/>
            <person name="Zhao Y."/>
        </authorList>
    </citation>
    <scope>NUCLEOTIDE SEQUENCE</scope>
</reference>
<feature type="domain" description="Gamma tubulin complex component C-terminal" evidence="6">
    <location>
        <begin position="39"/>
        <end position="101"/>
    </location>
</feature>
<dbReference type="Pfam" id="PF04130">
    <property type="entry name" value="GCP_C_terminal"/>
    <property type="match status" value="1"/>
</dbReference>
<accession>A0A811QEI8</accession>
<evidence type="ECO:0000256" key="3">
    <source>
        <dbReference type="ARBA" id="ARBA00022490"/>
    </source>
</evidence>
<comment type="similarity">
    <text evidence="2">Belongs to the TUBGCP family.</text>
</comment>
<dbReference type="OrthoDB" id="78652at2759"/>
<evidence type="ECO:0000256" key="4">
    <source>
        <dbReference type="ARBA" id="ARBA00022701"/>
    </source>
</evidence>
<keyword evidence="8" id="KW-1185">Reference proteome</keyword>
<evidence type="ECO:0000313" key="8">
    <source>
        <dbReference type="Proteomes" id="UP000604825"/>
    </source>
</evidence>
<dbReference type="Proteomes" id="UP000604825">
    <property type="component" value="Unassembled WGS sequence"/>
</dbReference>
<evidence type="ECO:0000256" key="5">
    <source>
        <dbReference type="ARBA" id="ARBA00023212"/>
    </source>
</evidence>
<gene>
    <name evidence="7" type="ORF">NCGR_LOCUS38733</name>
</gene>
<dbReference type="EMBL" id="CAJGYO010000009">
    <property type="protein sequence ID" value="CAD6255137.1"/>
    <property type="molecule type" value="Genomic_DNA"/>
</dbReference>
<name>A0A811QEI8_9POAL</name>
<dbReference type="Gene3D" id="1.20.120.1900">
    <property type="entry name" value="Gamma-tubulin complex, C-terminal domain"/>
    <property type="match status" value="1"/>
</dbReference>
<protein>
    <recommendedName>
        <fullName evidence="6">Gamma tubulin complex component C-terminal domain-containing protein</fullName>
    </recommendedName>
</protein>
<keyword evidence="3" id="KW-0963">Cytoplasm</keyword>
<comment type="caution">
    <text evidence="7">The sequence shown here is derived from an EMBL/GenBank/DDBJ whole genome shotgun (WGS) entry which is preliminary data.</text>
</comment>
<evidence type="ECO:0000313" key="7">
    <source>
        <dbReference type="EMBL" id="CAD6255137.1"/>
    </source>
</evidence>
<dbReference type="InterPro" id="IPR042241">
    <property type="entry name" value="GCP_C_sf"/>
</dbReference>
<evidence type="ECO:0000259" key="6">
    <source>
        <dbReference type="Pfam" id="PF04130"/>
    </source>
</evidence>
<proteinExistence type="inferred from homology"/>
<dbReference type="AlphaFoldDB" id="A0A811QEI8"/>
<organism evidence="7 8">
    <name type="scientific">Miscanthus lutarioriparius</name>
    <dbReference type="NCBI Taxonomy" id="422564"/>
    <lineage>
        <taxon>Eukaryota</taxon>
        <taxon>Viridiplantae</taxon>
        <taxon>Streptophyta</taxon>
        <taxon>Embryophyta</taxon>
        <taxon>Tracheophyta</taxon>
        <taxon>Spermatophyta</taxon>
        <taxon>Magnoliopsida</taxon>
        <taxon>Liliopsida</taxon>
        <taxon>Poales</taxon>
        <taxon>Poaceae</taxon>
        <taxon>PACMAD clade</taxon>
        <taxon>Panicoideae</taxon>
        <taxon>Andropogonodae</taxon>
        <taxon>Andropogoneae</taxon>
        <taxon>Saccharinae</taxon>
        <taxon>Miscanthus</taxon>
    </lineage>
</organism>
<dbReference type="GO" id="GO:0043015">
    <property type="term" value="F:gamma-tubulin binding"/>
    <property type="evidence" value="ECO:0007669"/>
    <property type="project" value="InterPro"/>
</dbReference>
<keyword evidence="5" id="KW-0206">Cytoskeleton</keyword>
<keyword evidence="4" id="KW-0493">Microtubule</keyword>
<evidence type="ECO:0000256" key="2">
    <source>
        <dbReference type="ARBA" id="ARBA00010337"/>
    </source>
</evidence>
<dbReference type="InterPro" id="IPR040457">
    <property type="entry name" value="GCP_C"/>
</dbReference>
<dbReference type="GO" id="GO:0005874">
    <property type="term" value="C:microtubule"/>
    <property type="evidence" value="ECO:0007669"/>
    <property type="project" value="UniProtKB-KW"/>
</dbReference>
<comment type="subcellular location">
    <subcellularLocation>
        <location evidence="1">Cytoplasm</location>
        <location evidence="1">Cytoskeleton</location>
    </subcellularLocation>
</comment>